<feature type="region of interest" description="Disordered" evidence="2">
    <location>
        <begin position="337"/>
        <end position="375"/>
    </location>
</feature>
<reference evidence="3 4" key="1">
    <citation type="journal article" date="2023" name="Arcadia Sci">
        <title>De novo assembly of a long-read Amblyomma americanum tick genome.</title>
        <authorList>
            <person name="Chou S."/>
            <person name="Poskanzer K.E."/>
            <person name="Rollins M."/>
            <person name="Thuy-Boun P.S."/>
        </authorList>
    </citation>
    <scope>NUCLEOTIDE SEQUENCE [LARGE SCALE GENOMIC DNA]</scope>
    <source>
        <strain evidence="3">F_SG_1</strain>
        <tissue evidence="3">Salivary glands</tissue>
    </source>
</reference>
<dbReference type="AlphaFoldDB" id="A0AAQ4FAX0"/>
<feature type="compositionally biased region" description="Basic and acidic residues" evidence="2">
    <location>
        <begin position="337"/>
        <end position="358"/>
    </location>
</feature>
<dbReference type="EMBL" id="JARKHS020004593">
    <property type="protein sequence ID" value="KAK8784404.1"/>
    <property type="molecule type" value="Genomic_DNA"/>
</dbReference>
<keyword evidence="4" id="KW-1185">Reference proteome</keyword>
<feature type="coiled-coil region" evidence="1">
    <location>
        <begin position="686"/>
        <end position="740"/>
    </location>
</feature>
<accession>A0AAQ4FAX0</accession>
<evidence type="ECO:0000256" key="1">
    <source>
        <dbReference type="SAM" id="Coils"/>
    </source>
</evidence>
<proteinExistence type="predicted"/>
<protein>
    <submittedName>
        <fullName evidence="3">Uncharacterized protein</fullName>
    </submittedName>
</protein>
<keyword evidence="1" id="KW-0175">Coiled coil</keyword>
<sequence>MMEDVVTPPKRASHPLPPSHLVFITSEEYTQQGQHLRNLYGPPEDMDSASFRTQVTRQATTKSDLCATWPMNSCHQGSKITEHFDGNEDAYIRKLSKFSLVSTGASLTASTSADPLSALSTATCEIPAARPLVTLPIFMEVSTRRPMALNLLLPDTNEYLTEMGRFSELPSLSILAADKTDAPSFRSALSFCPEQQQAQATSVPPYALGSSSWADAVASSQEYDPLYFWTGSAAVRHSATSNVRDYEMASSDDYDETAALPSNTTSLPVTTRLGKRSATKLLTKAVLTGRQIESGKTSHSFHAEFKRQPLQDDVIVLTLEEASFVLDFVRKFGSHEKTNGAENEQRESTDTNQAEKESAMCSMCGSSKQKQLERVEPAELSLEEVSKAADSSEREAVSITSRIPSKVSAYIRAEEGWGRKRREEGFRNVCGAERKPDLEGWGENANRDGKQTLFETSRSWLENENLTSAEGGTSVHSTSVCPRIIDWGSMEAGEFLFTTPFRKSPQPHHPNIACENIQFLSSVNTEEEKAENFKMMEPLALNSPHFATTNSVNSNGPGARFRFAVQAPQCTSLCHYTDHVHVQENSALPPSSYSDAPSVAPRMFAASGSLVPIHGLLPEMQSTQRTRIIPCSTERGPARPPFTHKEMPRPIKRQEQRSLSTEKIVRTPNRLLWQQQCYSTGQSSAQEQADHRRRRHEEELRMLYAELEGGEEVLHVIRENKALRREIRKLKNEVAMTTATMRGPADLSLRDAACLDQRALAVQGHDCMKTASRDPRCMGVCLATSRREDWMDKAVS</sequence>
<gene>
    <name evidence="3" type="ORF">V5799_009231</name>
</gene>
<dbReference type="Proteomes" id="UP001321473">
    <property type="component" value="Unassembled WGS sequence"/>
</dbReference>
<evidence type="ECO:0000313" key="4">
    <source>
        <dbReference type="Proteomes" id="UP001321473"/>
    </source>
</evidence>
<organism evidence="3 4">
    <name type="scientific">Amblyomma americanum</name>
    <name type="common">Lone star tick</name>
    <dbReference type="NCBI Taxonomy" id="6943"/>
    <lineage>
        <taxon>Eukaryota</taxon>
        <taxon>Metazoa</taxon>
        <taxon>Ecdysozoa</taxon>
        <taxon>Arthropoda</taxon>
        <taxon>Chelicerata</taxon>
        <taxon>Arachnida</taxon>
        <taxon>Acari</taxon>
        <taxon>Parasitiformes</taxon>
        <taxon>Ixodida</taxon>
        <taxon>Ixodoidea</taxon>
        <taxon>Ixodidae</taxon>
        <taxon>Amblyomminae</taxon>
        <taxon>Amblyomma</taxon>
    </lineage>
</organism>
<evidence type="ECO:0000256" key="2">
    <source>
        <dbReference type="SAM" id="MobiDB-lite"/>
    </source>
</evidence>
<evidence type="ECO:0000313" key="3">
    <source>
        <dbReference type="EMBL" id="KAK8784404.1"/>
    </source>
</evidence>
<name>A0AAQ4FAX0_AMBAM</name>
<comment type="caution">
    <text evidence="3">The sequence shown here is derived from an EMBL/GenBank/DDBJ whole genome shotgun (WGS) entry which is preliminary data.</text>
</comment>